<dbReference type="AlphaFoldDB" id="A0A1D9ML58"/>
<dbReference type="InterPro" id="IPR036689">
    <property type="entry name" value="ESAT-6-like_sf"/>
</dbReference>
<name>A0A1D9ML58_9ACTO</name>
<gene>
    <name evidence="2" type="ORF">BK816_06840</name>
</gene>
<reference evidence="2 3" key="1">
    <citation type="submission" date="2016-10" db="EMBL/GenBank/DDBJ databases">
        <title>Actinomyces aegypiusis sp. nov., isolated from the Aegypius monachus in Qinghai Tibet Plateau China.</title>
        <authorList>
            <person name="Wang Y."/>
        </authorList>
    </citation>
    <scope>NUCLEOTIDE SEQUENCE [LARGE SCALE GENOMIC DNA]</scope>
    <source>
        <strain evidence="2 3">VUL4_3</strain>
    </source>
</reference>
<dbReference type="OrthoDB" id="4231069at2"/>
<dbReference type="RefSeq" id="WP_071164501.1">
    <property type="nucleotide sequence ID" value="NZ_CP017812.1"/>
</dbReference>
<evidence type="ECO:0000313" key="3">
    <source>
        <dbReference type="Proteomes" id="UP000176288"/>
    </source>
</evidence>
<protein>
    <recommendedName>
        <fullName evidence="1">ESAT-6-like protein</fullName>
    </recommendedName>
</protein>
<dbReference type="SUPFAM" id="SSF140453">
    <property type="entry name" value="EsxAB dimer-like"/>
    <property type="match status" value="1"/>
</dbReference>
<dbReference type="Proteomes" id="UP000176288">
    <property type="component" value="Chromosome"/>
</dbReference>
<dbReference type="STRING" id="1912795.BK816_06840"/>
<dbReference type="NCBIfam" id="TIGR03930">
    <property type="entry name" value="WXG100_ESAT6"/>
    <property type="match status" value="1"/>
</dbReference>
<sequence length="96" mass="10282">MTTFQVDASQISAAGANAAATGNRIRSEVAGMLAQLHALEGNWQGAAQISFNQCVNEWQAVQAQVDTALESLSQRLLFASQTYQQAETQAQALFAH</sequence>
<dbReference type="Pfam" id="PF06013">
    <property type="entry name" value="WXG100"/>
    <property type="match status" value="1"/>
</dbReference>
<proteinExistence type="inferred from homology"/>
<evidence type="ECO:0000256" key="1">
    <source>
        <dbReference type="RuleBase" id="RU362001"/>
    </source>
</evidence>
<dbReference type="Gene3D" id="1.10.287.1060">
    <property type="entry name" value="ESAT-6-like"/>
    <property type="match status" value="1"/>
</dbReference>
<comment type="similarity">
    <text evidence="1">Belongs to the WXG100 family.</text>
</comment>
<accession>A0A1D9ML58</accession>
<dbReference type="KEGG" id="avu:BK816_06840"/>
<dbReference type="InterPro" id="IPR010310">
    <property type="entry name" value="T7SS_ESAT-6-like"/>
</dbReference>
<keyword evidence="3" id="KW-1185">Reference proteome</keyword>
<evidence type="ECO:0000313" key="2">
    <source>
        <dbReference type="EMBL" id="AOZ73037.1"/>
    </source>
</evidence>
<organism evidence="2 3">
    <name type="scientific">Boudabousia tangfeifanii</name>
    <dbReference type="NCBI Taxonomy" id="1912795"/>
    <lineage>
        <taxon>Bacteria</taxon>
        <taxon>Bacillati</taxon>
        <taxon>Actinomycetota</taxon>
        <taxon>Actinomycetes</taxon>
        <taxon>Actinomycetales</taxon>
        <taxon>Actinomycetaceae</taxon>
        <taxon>Boudabousia</taxon>
    </lineage>
</organism>
<dbReference type="EMBL" id="CP017812">
    <property type="protein sequence ID" value="AOZ73037.1"/>
    <property type="molecule type" value="Genomic_DNA"/>
</dbReference>